<keyword evidence="1 2" id="KW-0344">Guanine-nucleotide releasing factor</keyword>
<evidence type="ECO:0000256" key="3">
    <source>
        <dbReference type="SAM" id="MobiDB-lite"/>
    </source>
</evidence>
<feature type="compositionally biased region" description="Polar residues" evidence="3">
    <location>
        <begin position="31"/>
        <end position="41"/>
    </location>
</feature>
<dbReference type="CDD" id="cd06224">
    <property type="entry name" value="REM"/>
    <property type="match status" value="1"/>
</dbReference>
<protein>
    <recommendedName>
        <fullName evidence="8">Guanine nucleotide exchange factor LTE1</fullName>
    </recommendedName>
</protein>
<dbReference type="SUPFAM" id="SSF48366">
    <property type="entry name" value="Ras GEF"/>
    <property type="match status" value="1"/>
</dbReference>
<feature type="domain" description="N-terminal Ras-GEF" evidence="5">
    <location>
        <begin position="140"/>
        <end position="272"/>
    </location>
</feature>
<dbReference type="GO" id="GO:0005886">
    <property type="term" value="C:plasma membrane"/>
    <property type="evidence" value="ECO:0007669"/>
    <property type="project" value="TreeGrafter"/>
</dbReference>
<keyword evidence="7" id="KW-1185">Reference proteome</keyword>
<feature type="non-terminal residue" evidence="6">
    <location>
        <position position="1"/>
    </location>
</feature>
<dbReference type="PROSITE" id="PS50212">
    <property type="entry name" value="RASGEF_NTER"/>
    <property type="match status" value="1"/>
</dbReference>
<dbReference type="InterPro" id="IPR000651">
    <property type="entry name" value="Ras-like_Gua-exchang_fac_N"/>
</dbReference>
<dbReference type="OMA" id="PFILMYD"/>
<dbReference type="eggNOG" id="KOG3417">
    <property type="taxonomic scope" value="Eukaryota"/>
</dbReference>
<dbReference type="PROSITE" id="PS50009">
    <property type="entry name" value="RASGEF_CAT"/>
    <property type="match status" value="1"/>
</dbReference>
<dbReference type="InterPro" id="IPR008937">
    <property type="entry name" value="Ras-like_GEF"/>
</dbReference>
<dbReference type="GO" id="GO:0005085">
    <property type="term" value="F:guanyl-nucleotide exchange factor activity"/>
    <property type="evidence" value="ECO:0007669"/>
    <property type="project" value="UniProtKB-KW"/>
</dbReference>
<dbReference type="GO" id="GO:0007265">
    <property type="term" value="P:Ras protein signal transduction"/>
    <property type="evidence" value="ECO:0007669"/>
    <property type="project" value="TreeGrafter"/>
</dbReference>
<dbReference type="STRING" id="1245528.M3JEE7"/>
<dbReference type="PANTHER" id="PTHR23113">
    <property type="entry name" value="GUANINE NUCLEOTIDE EXCHANGE FACTOR"/>
    <property type="match status" value="1"/>
</dbReference>
<dbReference type="Pfam" id="PF00618">
    <property type="entry name" value="RasGEF_N"/>
    <property type="match status" value="1"/>
</dbReference>
<dbReference type="OrthoDB" id="10254377at2759"/>
<feature type="region of interest" description="Disordered" evidence="3">
    <location>
        <begin position="665"/>
        <end position="685"/>
    </location>
</feature>
<feature type="compositionally biased region" description="Low complexity" evidence="3">
    <location>
        <begin position="1073"/>
        <end position="1085"/>
    </location>
</feature>
<feature type="compositionally biased region" description="Pro residues" evidence="3">
    <location>
        <begin position="548"/>
        <end position="563"/>
    </location>
</feature>
<dbReference type="Pfam" id="PF00617">
    <property type="entry name" value="RasGEF"/>
    <property type="match status" value="1"/>
</dbReference>
<proteinExistence type="predicted"/>
<dbReference type="InterPro" id="IPR001895">
    <property type="entry name" value="RASGEF_cat_dom"/>
</dbReference>
<dbReference type="HOGENOM" id="CLU_004883_0_0_1"/>
<feature type="region of interest" description="Disordered" evidence="3">
    <location>
        <begin position="478"/>
        <end position="575"/>
    </location>
</feature>
<name>M3JEE7_CANMX</name>
<feature type="compositionally biased region" description="Polar residues" evidence="3">
    <location>
        <begin position="67"/>
        <end position="77"/>
    </location>
</feature>
<dbReference type="Gene3D" id="1.20.870.10">
    <property type="entry name" value="Son of sevenless (SoS) protein Chain: S domain 1"/>
    <property type="match status" value="1"/>
</dbReference>
<dbReference type="PANTHER" id="PTHR23113:SF363">
    <property type="entry name" value="PROTEIN SON OF SEVENLESS"/>
    <property type="match status" value="1"/>
</dbReference>
<dbReference type="Gene3D" id="1.10.840.10">
    <property type="entry name" value="Ras guanine-nucleotide exchange factors catalytic domain"/>
    <property type="match status" value="1"/>
</dbReference>
<accession>M3JEE7</accession>
<gene>
    <name evidence="6" type="ORF">G210_2172</name>
</gene>
<feature type="domain" description="Ras-GEF" evidence="4">
    <location>
        <begin position="1151"/>
        <end position="1383"/>
    </location>
</feature>
<feature type="compositionally biased region" description="Basic and acidic residues" evidence="3">
    <location>
        <begin position="478"/>
        <end position="487"/>
    </location>
</feature>
<dbReference type="PROSITE" id="PS00720">
    <property type="entry name" value="RASGEF"/>
    <property type="match status" value="1"/>
</dbReference>
<feature type="compositionally biased region" description="Polar residues" evidence="3">
    <location>
        <begin position="1"/>
        <end position="22"/>
    </location>
</feature>
<feature type="compositionally biased region" description="Polar residues" evidence="3">
    <location>
        <begin position="499"/>
        <end position="513"/>
    </location>
</feature>
<evidence type="ECO:0000259" key="5">
    <source>
        <dbReference type="PROSITE" id="PS50212"/>
    </source>
</evidence>
<sequence length="1394" mass="157641">MCEGNQEQSNITGEVNNQSDETILNKDGLSFNHSHQCDSLNQQQQPKEEEEEEEEIRQQSDKEEQENISNTSGIDLTNDILSTSTSNHFYEQQQANHRASVHPEFIYNRHNESIFDDHKIFPCLPTNNIYEDIVKYDDNNPELISHATLTALIVQMTSPEIIDYNLICDFFLTYRMFTNNKQDVLQLFLTRLIWSLQYINSSIDENVKIGKLVLLRTFVVLRHWIINYFVDDFHNNYQLCDLFTTTMNSITLESNLVIKQDKSTSKVNDNDFMFTTKILGDLKIHWLKIINDFWLLELDMDTIISSPNAHAYFLPLSSFLSANKKLSKSNTEISIHTNPSFRRSAMLSLYDTKTTPHKMLIFDDDDIDQYDDNMDNSPGVNPQFSINNLLLHHHSSRTSINNKVQQIQQQKKLLKSPTFTNYGLSRSPLISSSNNNLISPISTTPSSPIAKKPLKKILAQATRHNHMNVKDSSLDLKKTKNVPKEDSADQENIDPESLQPMTTNSEVGFSTNGHLKLPTSKVTTIVPPSPVKHSARTSVQDTESIFLAPPPHNNDLPLQPPSIPTADGGSDLNRRGSIRRMMDNWKKTLGTHKHTGSEVSSMAIASEESTENLNSLINDAINVMHEKTEIGSRIDALSARVIDELEYLIRYYIGSEHSSIIHELEPHDLVPPPPQQHEQQPQQQQQEEVVMEEKGEVDLHPIEISASKQDDSEMDINDLSDLNIVKIDNLVNDNENNTSVHNVKVPRNLSSSNILDDEDNNNIEISKGSSFQSPTSINWNEELEASLDKTPLDEEFDDFDFSMEEPLRKIITSTMKPEPFQRVNHSFETSSISTPSNITQYDAEVQDLGIAMSPQGNNKPKRISFCDNNHASITYSKRLSVWSRNSTKSYITYDSAFSMDSNSVKMDDNEFSNGLKKKTGFNNLRTLGGTTAAIRNSMNSDPDFPTRQNSCKSNLTRKSTRYSTFNVLTELPFFEDFLLLAGGIDNMIAAGDSSIFSLALKSSTRKESFVTSSSNNSVAIPGISSFALKELAAIPDESISSSVDAIQYALHKLEGKSASNMTLKRDKEKEVLQSPSQQQSQQQQIQEEENTKGMSPPSTPAPEFQPPTKNNTPYYPSPSIILQDYTTSNDLLSVASILSNSSHISFLLSYDSETLARHFTAIEKDIIENIDWLDILDGNYNKQPEAVVSWLEVIGDKGINLVIQRFNMMVNFIISTILLTRKGSERLVLVRRLIRVGECALELQNFSLLMAIVVALNSERIAAVTEGYGNVDDEEMSIFRKLEKVCSPSNNFINLRRAINNVDSKKGCIPFLGLSLSDLTFNNERPSFINGREIINFAKFRTSVHIVKSLSQCIEWSNNYRFEIDDELLSKCLYISSLNEDEMNYCIGFLRKHL</sequence>
<dbReference type="InterPro" id="IPR023578">
    <property type="entry name" value="Ras_GEF_dom_sf"/>
</dbReference>
<dbReference type="SMART" id="SM00147">
    <property type="entry name" value="RasGEF"/>
    <property type="match status" value="1"/>
</dbReference>
<dbReference type="InterPro" id="IPR019804">
    <property type="entry name" value="Ras_G-nucl-exch_fac_CS"/>
</dbReference>
<evidence type="ECO:0000256" key="2">
    <source>
        <dbReference type="PROSITE-ProRule" id="PRU00168"/>
    </source>
</evidence>
<dbReference type="Proteomes" id="UP000011777">
    <property type="component" value="Unassembled WGS sequence"/>
</dbReference>
<evidence type="ECO:0000313" key="7">
    <source>
        <dbReference type="Proteomes" id="UP000011777"/>
    </source>
</evidence>
<evidence type="ECO:0000259" key="4">
    <source>
        <dbReference type="PROSITE" id="PS50009"/>
    </source>
</evidence>
<dbReference type="EMBL" id="AOGT01000179">
    <property type="protein sequence ID" value="EMG50573.1"/>
    <property type="molecule type" value="Genomic_DNA"/>
</dbReference>
<feature type="region of interest" description="Disordered" evidence="3">
    <location>
        <begin position="1"/>
        <end position="77"/>
    </location>
</feature>
<evidence type="ECO:0000313" key="6">
    <source>
        <dbReference type="EMBL" id="EMG50573.1"/>
    </source>
</evidence>
<evidence type="ECO:0000256" key="1">
    <source>
        <dbReference type="ARBA" id="ARBA00022658"/>
    </source>
</evidence>
<feature type="region of interest" description="Disordered" evidence="3">
    <location>
        <begin position="1066"/>
        <end position="1115"/>
    </location>
</feature>
<organism evidence="6 7">
    <name type="scientific">Candida maltosa (strain Xu316)</name>
    <name type="common">Yeast</name>
    <dbReference type="NCBI Taxonomy" id="1245528"/>
    <lineage>
        <taxon>Eukaryota</taxon>
        <taxon>Fungi</taxon>
        <taxon>Dikarya</taxon>
        <taxon>Ascomycota</taxon>
        <taxon>Saccharomycotina</taxon>
        <taxon>Pichiomycetes</taxon>
        <taxon>Debaryomycetaceae</taxon>
        <taxon>Candida/Lodderomyces clade</taxon>
        <taxon>Candida</taxon>
    </lineage>
</organism>
<feature type="compositionally biased region" description="Low complexity" evidence="3">
    <location>
        <begin position="676"/>
        <end position="685"/>
    </location>
</feature>
<dbReference type="InterPro" id="IPR036964">
    <property type="entry name" value="RASGEF_cat_dom_sf"/>
</dbReference>
<evidence type="ECO:0008006" key="8">
    <source>
        <dbReference type="Google" id="ProtNLM"/>
    </source>
</evidence>
<reference evidence="6 7" key="1">
    <citation type="submission" date="2013-02" db="EMBL/GenBank/DDBJ databases">
        <title>Genome sequence of Candida maltosa Xu316, a potential industrial strain for xylitol and ethanol production.</title>
        <authorList>
            <person name="Yu J."/>
            <person name="Wang Q."/>
            <person name="Geng X."/>
            <person name="Bao W."/>
            <person name="He P."/>
            <person name="Cai J."/>
        </authorList>
    </citation>
    <scope>NUCLEOTIDE SEQUENCE [LARGE SCALE GENOMIC DNA]</scope>
    <source>
        <strain evidence="7">Xu316</strain>
    </source>
</reference>
<comment type="caution">
    <text evidence="6">The sequence shown here is derived from an EMBL/GenBank/DDBJ whole genome shotgun (WGS) entry which is preliminary data.</text>
</comment>